<dbReference type="Pfam" id="PF00507">
    <property type="entry name" value="Oxidored_q4"/>
    <property type="match status" value="1"/>
</dbReference>
<evidence type="ECO:0000256" key="4">
    <source>
        <dbReference type="ARBA" id="ARBA00022692"/>
    </source>
</evidence>
<evidence type="ECO:0000256" key="7">
    <source>
        <dbReference type="SAM" id="Phobius"/>
    </source>
</evidence>
<evidence type="ECO:0000256" key="2">
    <source>
        <dbReference type="ARBA" id="ARBA00008472"/>
    </source>
</evidence>
<evidence type="ECO:0000256" key="5">
    <source>
        <dbReference type="ARBA" id="ARBA00022989"/>
    </source>
</evidence>
<evidence type="ECO:0000256" key="6">
    <source>
        <dbReference type="ARBA" id="ARBA00023136"/>
    </source>
</evidence>
<protein>
    <submittedName>
        <fullName evidence="8">NADH dehydrogenase subunit 3</fullName>
    </submittedName>
</protein>
<comment type="similarity">
    <text evidence="2">Belongs to the complex I subunit 3 family.</text>
</comment>
<evidence type="ECO:0000256" key="1">
    <source>
        <dbReference type="ARBA" id="ARBA00004370"/>
    </source>
</evidence>
<keyword evidence="4 7" id="KW-0812">Transmembrane</keyword>
<dbReference type="InterPro" id="IPR000440">
    <property type="entry name" value="NADH_UbQ/plastoQ_OxRdtase_su3"/>
</dbReference>
<evidence type="ECO:0000313" key="8">
    <source>
        <dbReference type="EMBL" id="EQD77115.1"/>
    </source>
</evidence>
<feature type="transmembrane region" description="Helical" evidence="7">
    <location>
        <begin position="6"/>
        <end position="25"/>
    </location>
</feature>
<dbReference type="InterPro" id="IPR038430">
    <property type="entry name" value="NDAH_ubi_oxred_su3_sf"/>
</dbReference>
<evidence type="ECO:0000256" key="3">
    <source>
        <dbReference type="ARBA" id="ARBA00022448"/>
    </source>
</evidence>
<reference evidence="8" key="2">
    <citation type="journal article" date="2014" name="ISME J.">
        <title>Microbial stratification in low pH oxic and suboxic macroscopic growths along an acid mine drainage.</title>
        <authorList>
            <person name="Mendez-Garcia C."/>
            <person name="Mesa V."/>
            <person name="Sprenger R.R."/>
            <person name="Richter M."/>
            <person name="Diez M.S."/>
            <person name="Solano J."/>
            <person name="Bargiela R."/>
            <person name="Golyshina O.V."/>
            <person name="Manteca A."/>
            <person name="Ramos J.L."/>
            <person name="Gallego J.R."/>
            <person name="Llorente I."/>
            <person name="Martins Dos Santos V.A."/>
            <person name="Jensen O.N."/>
            <person name="Pelaez A.I."/>
            <person name="Sanchez J."/>
            <person name="Ferrer M."/>
        </authorList>
    </citation>
    <scope>NUCLEOTIDE SEQUENCE</scope>
</reference>
<dbReference type="AlphaFoldDB" id="T1D498"/>
<dbReference type="Gene3D" id="1.20.58.1610">
    <property type="entry name" value="NADH:ubiquinone/plastoquinone oxidoreductase, chain 3"/>
    <property type="match status" value="1"/>
</dbReference>
<keyword evidence="3" id="KW-0813">Transport</keyword>
<keyword evidence="5 7" id="KW-1133">Transmembrane helix</keyword>
<gene>
    <name evidence="8" type="ORF">B1B_01247</name>
</gene>
<reference evidence="8" key="1">
    <citation type="submission" date="2013-08" db="EMBL/GenBank/DDBJ databases">
        <authorList>
            <person name="Mendez C."/>
            <person name="Richter M."/>
            <person name="Ferrer M."/>
            <person name="Sanchez J."/>
        </authorList>
    </citation>
    <scope>NUCLEOTIDE SEQUENCE</scope>
</reference>
<feature type="transmembrane region" description="Helical" evidence="7">
    <location>
        <begin position="89"/>
        <end position="114"/>
    </location>
</feature>
<keyword evidence="6 7" id="KW-0472">Membrane</keyword>
<organism evidence="8">
    <name type="scientific">mine drainage metagenome</name>
    <dbReference type="NCBI Taxonomy" id="410659"/>
    <lineage>
        <taxon>unclassified sequences</taxon>
        <taxon>metagenomes</taxon>
        <taxon>ecological metagenomes</taxon>
    </lineage>
</organism>
<dbReference type="PANTHER" id="PTHR11058:SF9">
    <property type="entry name" value="NADH-UBIQUINONE OXIDOREDUCTASE CHAIN 3"/>
    <property type="match status" value="1"/>
</dbReference>
<comment type="caution">
    <text evidence="8">The sequence shown here is derived from an EMBL/GenBank/DDBJ whole genome shotgun (WGS) entry which is preliminary data.</text>
</comment>
<comment type="subcellular location">
    <subcellularLocation>
        <location evidence="1">Membrane</location>
    </subcellularLocation>
</comment>
<dbReference type="GO" id="GO:0030964">
    <property type="term" value="C:NADH dehydrogenase complex"/>
    <property type="evidence" value="ECO:0007669"/>
    <property type="project" value="TreeGrafter"/>
</dbReference>
<dbReference type="GO" id="GO:0008137">
    <property type="term" value="F:NADH dehydrogenase (ubiquinone) activity"/>
    <property type="evidence" value="ECO:0007669"/>
    <property type="project" value="InterPro"/>
</dbReference>
<dbReference type="EMBL" id="AUZY01000874">
    <property type="protein sequence ID" value="EQD77115.1"/>
    <property type="molecule type" value="Genomic_DNA"/>
</dbReference>
<dbReference type="PANTHER" id="PTHR11058">
    <property type="entry name" value="NADH-UBIQUINONE OXIDOREDUCTASE CHAIN 3"/>
    <property type="match status" value="1"/>
</dbReference>
<name>T1D498_9ZZZZ</name>
<feature type="transmembrane region" description="Helical" evidence="7">
    <location>
        <begin position="62"/>
        <end position="83"/>
    </location>
</feature>
<accession>T1D498</accession>
<feature type="non-terminal residue" evidence="8">
    <location>
        <position position="119"/>
    </location>
</feature>
<proteinExistence type="inferred from homology"/>
<sequence length="119" mass="13254">MDPETITFLFFLLVAAAFTVGSLVLNRTLGARRRRSYLQLTTYESGQEPEGEAQIDFPSSHYVYALVFVAVDVLGFILALWAVSFRTYVGAWLTFLVVAGGFTLLALTGIYYVLRGERS</sequence>